<dbReference type="PROSITE" id="PS51194">
    <property type="entry name" value="HELICASE_CTER"/>
    <property type="match status" value="1"/>
</dbReference>
<feature type="domain" description="Helicase C-terminal" evidence="2">
    <location>
        <begin position="165"/>
        <end position="303"/>
    </location>
</feature>
<evidence type="ECO:0000259" key="2">
    <source>
        <dbReference type="PROSITE" id="PS51194"/>
    </source>
</evidence>
<dbReference type="PANTHER" id="PTHR45766">
    <property type="entry name" value="DNA ANNEALING HELICASE AND ENDONUCLEASE ZRANB3 FAMILY MEMBER"/>
    <property type="match status" value="1"/>
</dbReference>
<dbReference type="InterPro" id="IPR027417">
    <property type="entry name" value="P-loop_NTPase"/>
</dbReference>
<dbReference type="InterPro" id="IPR038718">
    <property type="entry name" value="SNF2-like_sf"/>
</dbReference>
<dbReference type="Pfam" id="PF00176">
    <property type="entry name" value="SNF2-rel_dom"/>
    <property type="match status" value="1"/>
</dbReference>
<dbReference type="CDD" id="cd18793">
    <property type="entry name" value="SF2_C_SNF"/>
    <property type="match status" value="1"/>
</dbReference>
<evidence type="ECO:0000313" key="3">
    <source>
        <dbReference type="EMBL" id="EOC99349.1"/>
    </source>
</evidence>
<dbReference type="GO" id="GO:0016787">
    <property type="term" value="F:hydrolase activity"/>
    <property type="evidence" value="ECO:0007669"/>
    <property type="project" value="UniProtKB-KW"/>
</dbReference>
<dbReference type="STRING" id="1304284.L21TH_2607"/>
<dbReference type="Pfam" id="PF00271">
    <property type="entry name" value="Helicase_C"/>
    <property type="match status" value="1"/>
</dbReference>
<dbReference type="GO" id="GO:0031297">
    <property type="term" value="P:replication fork processing"/>
    <property type="evidence" value="ECO:0007669"/>
    <property type="project" value="TreeGrafter"/>
</dbReference>
<evidence type="ECO:0000313" key="4">
    <source>
        <dbReference type="Proteomes" id="UP000013378"/>
    </source>
</evidence>
<protein>
    <recommendedName>
        <fullName evidence="2">Helicase C-terminal domain-containing protein</fullName>
    </recommendedName>
</protein>
<sequence>MLDESQYIKNETCNRAKFILSLAPTNVILLSGTPTGGKYEELWSQLKLLGWNISKKLFYKHYTITEKLDMGGFQITVVKGYKNVDRLKEKLKEYGAVFMKSEEVLDLPEQIENMVTVKNTKEYRKFKKDRVITIDDETLVGDTALTKLLYLRQLASIYNPNKHQALKDLLISTEDRVVVFYNFKKEFEIIKDICEKLEKPVSYINGEGTDLKNYEVKDNTVTLVQYQAGASGVNLQRANKIIYHSLPLSSELWMQSKKRIHRIGQSRSCFYYYFITEKSVEEKILEVLKERRDFTLDLFEKVDR</sequence>
<gene>
    <name evidence="3" type="ORF">L21TH_2607</name>
</gene>
<reference evidence="3 4" key="1">
    <citation type="journal article" date="2015" name="Geomicrobiol. J.">
        <title>Caldisalinibacter kiritimatiensis gen. nov., sp. nov., a moderately thermohalophilic thiosulfate-reducing bacterium from a hypersaline microbial mat.</title>
        <authorList>
            <person name="Ben Hania W."/>
            <person name="Joseph M."/>
            <person name="Fiebig A."/>
            <person name="Bunk B."/>
            <person name="Klenk H.-P."/>
            <person name="Fardeau M.-L."/>
            <person name="Spring S."/>
        </authorList>
    </citation>
    <scope>NUCLEOTIDE SEQUENCE [LARGE SCALE GENOMIC DNA]</scope>
    <source>
        <strain evidence="3 4">L21-TH-D2</strain>
    </source>
</reference>
<comment type="caution">
    <text evidence="3">The sequence shown here is derived from an EMBL/GenBank/DDBJ whole genome shotgun (WGS) entry which is preliminary data.</text>
</comment>
<accession>R1CAK4</accession>
<dbReference type="EMBL" id="ARZA01000277">
    <property type="protein sequence ID" value="EOC99349.1"/>
    <property type="molecule type" value="Genomic_DNA"/>
</dbReference>
<dbReference type="InterPro" id="IPR000330">
    <property type="entry name" value="SNF2_N"/>
</dbReference>
<dbReference type="InterPro" id="IPR049730">
    <property type="entry name" value="SNF2/RAD54-like_C"/>
</dbReference>
<dbReference type="PATRIC" id="fig|1304284.3.peg.2561"/>
<dbReference type="GO" id="GO:0005524">
    <property type="term" value="F:ATP binding"/>
    <property type="evidence" value="ECO:0007669"/>
    <property type="project" value="InterPro"/>
</dbReference>
<dbReference type="InterPro" id="IPR001650">
    <property type="entry name" value="Helicase_C-like"/>
</dbReference>
<dbReference type="Proteomes" id="UP000013378">
    <property type="component" value="Unassembled WGS sequence"/>
</dbReference>
<dbReference type="SUPFAM" id="SSF52540">
    <property type="entry name" value="P-loop containing nucleoside triphosphate hydrolases"/>
    <property type="match status" value="1"/>
</dbReference>
<keyword evidence="1" id="KW-0378">Hydrolase</keyword>
<dbReference type="Gene3D" id="3.40.50.300">
    <property type="entry name" value="P-loop containing nucleotide triphosphate hydrolases"/>
    <property type="match status" value="2"/>
</dbReference>
<organism evidence="3 4">
    <name type="scientific">Caldisalinibacter kiritimatiensis</name>
    <dbReference type="NCBI Taxonomy" id="1304284"/>
    <lineage>
        <taxon>Bacteria</taxon>
        <taxon>Bacillati</taxon>
        <taxon>Bacillota</taxon>
        <taxon>Tissierellia</taxon>
        <taxon>Tissierellales</taxon>
        <taxon>Thermohalobacteraceae</taxon>
        <taxon>Caldisalinibacter</taxon>
    </lineage>
</organism>
<evidence type="ECO:0000256" key="1">
    <source>
        <dbReference type="ARBA" id="ARBA00022801"/>
    </source>
</evidence>
<dbReference type="eggNOG" id="COG0553">
    <property type="taxonomic scope" value="Bacteria"/>
</dbReference>
<dbReference type="GO" id="GO:0006281">
    <property type="term" value="P:DNA repair"/>
    <property type="evidence" value="ECO:0007669"/>
    <property type="project" value="TreeGrafter"/>
</dbReference>
<dbReference type="AlphaFoldDB" id="R1CAK4"/>
<dbReference type="PANTHER" id="PTHR45766:SF6">
    <property type="entry name" value="SWI_SNF-RELATED MATRIX-ASSOCIATED ACTIN-DEPENDENT REGULATOR OF CHROMATIN SUBFAMILY A-LIKE PROTEIN 1"/>
    <property type="match status" value="1"/>
</dbReference>
<proteinExistence type="predicted"/>
<keyword evidence="4" id="KW-1185">Reference proteome</keyword>
<name>R1CAK4_9FIRM</name>
<dbReference type="Gene3D" id="3.40.50.10810">
    <property type="entry name" value="Tandem AAA-ATPase domain"/>
    <property type="match status" value="1"/>
</dbReference>